<dbReference type="PANTHER" id="PTHR38340">
    <property type="entry name" value="S-LAYER PROTEIN"/>
    <property type="match status" value="1"/>
</dbReference>
<comment type="subcellular location">
    <subcellularLocation>
        <location evidence="1">Secreted</location>
    </subcellularLocation>
</comment>
<accession>A0ABR9X0W5</accession>
<sequence>MATAFSGVMAKLASGTARDTGGMGRLVSIKNPVGSAAADQLVGDALANMLSGGSGDDTLIGAAGDDPLVPGSGNDTVSVGVGDDRIVAGSGRKVIDGDAGFDTLDFGTARGAVSLPVAAGSYGAQIVTEIARCSDRDLDGDGTEDSNGQEGRLFGGVTLPPAQLLEADARYSNSADDVLRLLPEADSPA</sequence>
<keyword evidence="2" id="KW-0964">Secreted</keyword>
<feature type="region of interest" description="Disordered" evidence="3">
    <location>
        <begin position="137"/>
        <end position="157"/>
    </location>
</feature>
<name>A0ABR9X0W5_9RHOB</name>
<dbReference type="Pfam" id="PF00353">
    <property type="entry name" value="HemolysinCabind"/>
    <property type="match status" value="2"/>
</dbReference>
<dbReference type="Gene3D" id="2.150.10.10">
    <property type="entry name" value="Serralysin-like metalloprotease, C-terminal"/>
    <property type="match status" value="1"/>
</dbReference>
<gene>
    <name evidence="4" type="ORF">IQ782_10035</name>
</gene>
<dbReference type="InterPro" id="IPR050557">
    <property type="entry name" value="RTX_toxin/Mannuronan_C5-epim"/>
</dbReference>
<dbReference type="EMBL" id="JADFFK010000006">
    <property type="protein sequence ID" value="MBE9637178.1"/>
    <property type="molecule type" value="Genomic_DNA"/>
</dbReference>
<evidence type="ECO:0008006" key="6">
    <source>
        <dbReference type="Google" id="ProtNLM"/>
    </source>
</evidence>
<evidence type="ECO:0000256" key="2">
    <source>
        <dbReference type="ARBA" id="ARBA00022525"/>
    </source>
</evidence>
<evidence type="ECO:0000313" key="4">
    <source>
        <dbReference type="EMBL" id="MBE9637178.1"/>
    </source>
</evidence>
<evidence type="ECO:0000256" key="3">
    <source>
        <dbReference type="SAM" id="MobiDB-lite"/>
    </source>
</evidence>
<dbReference type="InterPro" id="IPR011049">
    <property type="entry name" value="Serralysin-like_metalloprot_C"/>
</dbReference>
<keyword evidence="5" id="KW-1185">Reference proteome</keyword>
<proteinExistence type="predicted"/>
<dbReference type="RefSeq" id="WP_194134493.1">
    <property type="nucleotide sequence ID" value="NZ_JADFFK010000006.1"/>
</dbReference>
<dbReference type="InterPro" id="IPR001343">
    <property type="entry name" value="Hemolysn_Ca-bd"/>
</dbReference>
<evidence type="ECO:0000313" key="5">
    <source>
        <dbReference type="Proteomes" id="UP000607796"/>
    </source>
</evidence>
<evidence type="ECO:0000256" key="1">
    <source>
        <dbReference type="ARBA" id="ARBA00004613"/>
    </source>
</evidence>
<comment type="caution">
    <text evidence="4">The sequence shown here is derived from an EMBL/GenBank/DDBJ whole genome shotgun (WGS) entry which is preliminary data.</text>
</comment>
<dbReference type="PANTHER" id="PTHR38340:SF1">
    <property type="entry name" value="S-LAYER PROTEIN"/>
    <property type="match status" value="1"/>
</dbReference>
<dbReference type="PRINTS" id="PR00313">
    <property type="entry name" value="CABNDNGRPT"/>
</dbReference>
<dbReference type="SUPFAM" id="SSF51120">
    <property type="entry name" value="beta-Roll"/>
    <property type="match status" value="1"/>
</dbReference>
<protein>
    <recommendedName>
        <fullName evidence="6">Hemolysin-type calcium-binding repeat-containing protein</fullName>
    </recommendedName>
</protein>
<reference evidence="4 5" key="1">
    <citation type="journal article" date="2021" name="Int. J. Syst. Evol. Microbiol.">
        <title>Salipiger mangrovisoli sp. nov., isolated from mangrove soil and the proposal for the reclassification of Paraphaeobacter pallidus as Salipiger pallidus comb. nov.</title>
        <authorList>
            <person name="Du J."/>
            <person name="Liu Y."/>
            <person name="Pei T."/>
            <person name="Deng M.R."/>
            <person name="Zhu H."/>
        </authorList>
    </citation>
    <scope>NUCLEOTIDE SEQUENCE [LARGE SCALE GENOMIC DNA]</scope>
    <source>
        <strain evidence="4 5">6D45A</strain>
    </source>
</reference>
<organism evidence="4 5">
    <name type="scientific">Salipiger mangrovisoli</name>
    <dbReference type="NCBI Taxonomy" id="2865933"/>
    <lineage>
        <taxon>Bacteria</taxon>
        <taxon>Pseudomonadati</taxon>
        <taxon>Pseudomonadota</taxon>
        <taxon>Alphaproteobacteria</taxon>
        <taxon>Rhodobacterales</taxon>
        <taxon>Roseobacteraceae</taxon>
        <taxon>Salipiger</taxon>
    </lineage>
</organism>
<dbReference type="Proteomes" id="UP000607796">
    <property type="component" value="Unassembled WGS sequence"/>
</dbReference>